<accession>A0ABV9F895</accession>
<keyword evidence="2" id="KW-1185">Reference proteome</keyword>
<dbReference type="Proteomes" id="UP001596028">
    <property type="component" value="Unassembled WGS sequence"/>
</dbReference>
<evidence type="ECO:0000313" key="1">
    <source>
        <dbReference type="EMBL" id="MFC4597248.1"/>
    </source>
</evidence>
<dbReference type="RefSeq" id="WP_378092155.1">
    <property type="nucleotide sequence ID" value="NZ_JBHSEP010000001.1"/>
</dbReference>
<name>A0ABV9F895_9BACL</name>
<evidence type="ECO:0000313" key="2">
    <source>
        <dbReference type="Proteomes" id="UP001596028"/>
    </source>
</evidence>
<reference evidence="2" key="1">
    <citation type="journal article" date="2019" name="Int. J. Syst. Evol. Microbiol.">
        <title>The Global Catalogue of Microorganisms (GCM) 10K type strain sequencing project: providing services to taxonomists for standard genome sequencing and annotation.</title>
        <authorList>
            <consortium name="The Broad Institute Genomics Platform"/>
            <consortium name="The Broad Institute Genome Sequencing Center for Infectious Disease"/>
            <person name="Wu L."/>
            <person name="Ma J."/>
        </authorList>
    </citation>
    <scope>NUCLEOTIDE SEQUENCE [LARGE SCALE GENOMIC DNA]</scope>
    <source>
        <strain evidence="2">CCUG 49571</strain>
    </source>
</reference>
<protein>
    <submittedName>
        <fullName evidence="1">Uncharacterized protein</fullName>
    </submittedName>
</protein>
<sequence length="273" mass="30620">MQLETGIALPKPDRVELSEASRRLAAGISERQLPEGVVKHNYSVRPVFTAEIEASLSRALSGKPPEVTDAVHFLIARNFVPDGSVADEEERAALLESGLSQAKFIADRYLTGDEAAEFLAAMKKIAAYAQTRTVDPESGQARYIELPHKPVGAPDDYIDLNRMMKKYDPEAYRRLTDILQNGSGVGFSSLLMEFQRKMAQNPEWVREYRAEVHRVNTVLTRTTIDNRFEGADTSDLASFLQDMNGKFDNTSFANKDFLTRNLESFSLILRKLV</sequence>
<comment type="caution">
    <text evidence="1">The sequence shown here is derived from an EMBL/GenBank/DDBJ whole genome shotgun (WGS) entry which is preliminary data.</text>
</comment>
<organism evidence="1 2">
    <name type="scientific">Cohnella hongkongensis</name>
    <dbReference type="NCBI Taxonomy" id="178337"/>
    <lineage>
        <taxon>Bacteria</taxon>
        <taxon>Bacillati</taxon>
        <taxon>Bacillota</taxon>
        <taxon>Bacilli</taxon>
        <taxon>Bacillales</taxon>
        <taxon>Paenibacillaceae</taxon>
        <taxon>Cohnella</taxon>
    </lineage>
</organism>
<dbReference type="EMBL" id="JBHSEP010000001">
    <property type="protein sequence ID" value="MFC4597248.1"/>
    <property type="molecule type" value="Genomic_DNA"/>
</dbReference>
<gene>
    <name evidence="1" type="ORF">ACFO3S_03255</name>
</gene>
<proteinExistence type="predicted"/>